<dbReference type="AlphaFoldDB" id="A0A7R9HZJ4"/>
<protein>
    <submittedName>
        <fullName evidence="2">Uncharacterized protein</fullName>
    </submittedName>
</protein>
<feature type="region of interest" description="Disordered" evidence="1">
    <location>
        <begin position="178"/>
        <end position="215"/>
    </location>
</feature>
<feature type="region of interest" description="Disordered" evidence="1">
    <location>
        <begin position="336"/>
        <end position="399"/>
    </location>
</feature>
<evidence type="ECO:0000313" key="2">
    <source>
        <dbReference type="EMBL" id="CAD7441879.1"/>
    </source>
</evidence>
<feature type="compositionally biased region" description="Basic residues" evidence="1">
    <location>
        <begin position="362"/>
        <end position="372"/>
    </location>
</feature>
<gene>
    <name evidence="2" type="ORF">TBIB3V08_LOCUS4324</name>
</gene>
<feature type="region of interest" description="Disordered" evidence="1">
    <location>
        <begin position="44"/>
        <end position="85"/>
    </location>
</feature>
<evidence type="ECO:0000256" key="1">
    <source>
        <dbReference type="SAM" id="MobiDB-lite"/>
    </source>
</evidence>
<name>A0A7R9HZJ4_9NEOP</name>
<feature type="compositionally biased region" description="Polar residues" evidence="1">
    <location>
        <begin position="76"/>
        <end position="85"/>
    </location>
</feature>
<feature type="compositionally biased region" description="Low complexity" evidence="1">
    <location>
        <begin position="189"/>
        <end position="205"/>
    </location>
</feature>
<feature type="compositionally biased region" description="Low complexity" evidence="1">
    <location>
        <begin position="44"/>
        <end position="68"/>
    </location>
</feature>
<organism evidence="2">
    <name type="scientific">Timema bartmani</name>
    <dbReference type="NCBI Taxonomy" id="61472"/>
    <lineage>
        <taxon>Eukaryota</taxon>
        <taxon>Metazoa</taxon>
        <taxon>Ecdysozoa</taxon>
        <taxon>Arthropoda</taxon>
        <taxon>Hexapoda</taxon>
        <taxon>Insecta</taxon>
        <taxon>Pterygota</taxon>
        <taxon>Neoptera</taxon>
        <taxon>Polyneoptera</taxon>
        <taxon>Phasmatodea</taxon>
        <taxon>Timematodea</taxon>
        <taxon>Timematoidea</taxon>
        <taxon>Timematidae</taxon>
        <taxon>Timema</taxon>
    </lineage>
</organism>
<accession>A0A7R9HZJ4</accession>
<proteinExistence type="predicted"/>
<sequence length="399" mass="43533">MRKKTFNKTILLFPKPIKKHIPASVVEWSKILFVLLAATGRPTTQDSITTTTTTTTTPSTTTSSNTDGSTDKLMPTDTTTNQEASLEETNATVVILEIGGTSELNKSKRTIDHHLGYGGHNDFNGRYQSRQRPDNLRVIQPYMRLPQQERGNAIYSTIKYSLPMSRQEYQILRQQEQIARQNGAPSDPQSQQQQNVQSSSNQKSTQRGDAESAENPEGQQNFFYFKNNPQVNFVPSPSGGQSVPIYSGVPTSASAPNQSPVFPVPQPDINPQDASGQVFATHPSFGASLFSGAQPPHPSLFSATGSPFHGGPFLFPTPGGGPLTGEKLVYINPSGFADSSIPNRKMHQGSKKPLTPSPPQHTSRHQQLKSRKGPASPEPEAQNEAVFGFKYSGQKEKSQ</sequence>
<feature type="compositionally biased region" description="Polar residues" evidence="1">
    <location>
        <begin position="178"/>
        <end position="188"/>
    </location>
</feature>
<dbReference type="EMBL" id="OD565476">
    <property type="protein sequence ID" value="CAD7441879.1"/>
    <property type="molecule type" value="Genomic_DNA"/>
</dbReference>
<reference evidence="2" key="1">
    <citation type="submission" date="2020-11" db="EMBL/GenBank/DDBJ databases">
        <authorList>
            <person name="Tran Van P."/>
        </authorList>
    </citation>
    <scope>NUCLEOTIDE SEQUENCE</scope>
</reference>